<sequence length="102" mass="11296">MAKRMLGNLGDQTLPPFKRVGQQYGDHGGTPLNYAKKIGLHYADLWQSRCCLKEIEGLHHSAVNTTLATCGDLPMGEEGPCLSFFIWQYGKTKVVSFIKAIP</sequence>
<name>A0ABD1VL49_9LAMI</name>
<dbReference type="AlphaFoldDB" id="A0ABD1VL49"/>
<dbReference type="EMBL" id="JBFOLJ010000005">
    <property type="protein sequence ID" value="KAL2537937.1"/>
    <property type="molecule type" value="Genomic_DNA"/>
</dbReference>
<dbReference type="Proteomes" id="UP001604277">
    <property type="component" value="Unassembled WGS sequence"/>
</dbReference>
<gene>
    <name evidence="1" type="ORF">Fot_19328</name>
</gene>
<reference evidence="2" key="1">
    <citation type="submission" date="2024-07" db="EMBL/GenBank/DDBJ databases">
        <title>Two chromosome-level genome assemblies of Korean endemic species Abeliophyllum distichum and Forsythia ovata (Oleaceae).</title>
        <authorList>
            <person name="Jang H."/>
        </authorList>
    </citation>
    <scope>NUCLEOTIDE SEQUENCE [LARGE SCALE GENOMIC DNA]</scope>
</reference>
<proteinExistence type="predicted"/>
<protein>
    <submittedName>
        <fullName evidence="1">Arginine N-methyltransferase</fullName>
    </submittedName>
</protein>
<keyword evidence="2" id="KW-1185">Reference proteome</keyword>
<organism evidence="1 2">
    <name type="scientific">Forsythia ovata</name>
    <dbReference type="NCBI Taxonomy" id="205694"/>
    <lineage>
        <taxon>Eukaryota</taxon>
        <taxon>Viridiplantae</taxon>
        <taxon>Streptophyta</taxon>
        <taxon>Embryophyta</taxon>
        <taxon>Tracheophyta</taxon>
        <taxon>Spermatophyta</taxon>
        <taxon>Magnoliopsida</taxon>
        <taxon>eudicotyledons</taxon>
        <taxon>Gunneridae</taxon>
        <taxon>Pentapetalae</taxon>
        <taxon>asterids</taxon>
        <taxon>lamiids</taxon>
        <taxon>Lamiales</taxon>
        <taxon>Oleaceae</taxon>
        <taxon>Forsythieae</taxon>
        <taxon>Forsythia</taxon>
    </lineage>
</organism>
<comment type="caution">
    <text evidence="1">The sequence shown here is derived from an EMBL/GenBank/DDBJ whole genome shotgun (WGS) entry which is preliminary data.</text>
</comment>
<accession>A0ABD1VL49</accession>
<evidence type="ECO:0000313" key="1">
    <source>
        <dbReference type="EMBL" id="KAL2537937.1"/>
    </source>
</evidence>
<evidence type="ECO:0000313" key="2">
    <source>
        <dbReference type="Proteomes" id="UP001604277"/>
    </source>
</evidence>